<dbReference type="RefSeq" id="WP_168058810.1">
    <property type="nucleotide sequence ID" value="NZ_VTOW01000001.1"/>
</dbReference>
<dbReference type="AlphaFoldDB" id="A0A7X6IAN5"/>
<dbReference type="Proteomes" id="UP000534783">
    <property type="component" value="Unassembled WGS sequence"/>
</dbReference>
<evidence type="ECO:0000313" key="2">
    <source>
        <dbReference type="Proteomes" id="UP000534783"/>
    </source>
</evidence>
<reference evidence="1 2" key="1">
    <citation type="journal article" date="2020" name="Nature">
        <title>Bacterial chemolithoautotrophy via manganese oxidation.</title>
        <authorList>
            <person name="Yu H."/>
            <person name="Leadbetter J.R."/>
        </authorList>
    </citation>
    <scope>NUCLEOTIDE SEQUENCE [LARGE SCALE GENOMIC DNA]</scope>
    <source>
        <strain evidence="1 2">Mn-1</strain>
    </source>
</reference>
<keyword evidence="2" id="KW-1185">Reference proteome</keyword>
<comment type="caution">
    <text evidence="1">The sequence shown here is derived from an EMBL/GenBank/DDBJ whole genome shotgun (WGS) entry which is preliminary data.</text>
</comment>
<gene>
    <name evidence="1" type="ORF">MNODULE_07455</name>
</gene>
<name>A0A7X6IAN5_9BACT</name>
<proteinExistence type="predicted"/>
<protein>
    <submittedName>
        <fullName evidence="1">Uncharacterized protein</fullName>
    </submittedName>
</protein>
<organism evidence="1 2">
    <name type="scientific">Candidatus Manganitrophus noduliformans</name>
    <dbReference type="NCBI Taxonomy" id="2606439"/>
    <lineage>
        <taxon>Bacteria</taxon>
        <taxon>Pseudomonadati</taxon>
        <taxon>Nitrospirota</taxon>
        <taxon>Nitrospiria</taxon>
        <taxon>Candidatus Troglogloeales</taxon>
        <taxon>Candidatus Manganitrophaceae</taxon>
        <taxon>Candidatus Manganitrophus</taxon>
    </lineage>
</organism>
<dbReference type="EMBL" id="VTOW01000001">
    <property type="protein sequence ID" value="NKE70570.1"/>
    <property type="molecule type" value="Genomic_DNA"/>
</dbReference>
<evidence type="ECO:0000313" key="1">
    <source>
        <dbReference type="EMBL" id="NKE70570.1"/>
    </source>
</evidence>
<accession>A0A7X6IAN5</accession>
<sequence>MDKPMSPIFVVEDLDIGIFKSVEDTELQLEPIDVKKGSYKAYDAKGRLLKLETDRKRVKISLAEIQPSHAGDFEVAIREFLKAMDETKAYDRESDLPSLVEACQKYIHTVKRPKDLPAEAWGRFINHLR</sequence>